<dbReference type="InterPro" id="IPR013766">
    <property type="entry name" value="Thioredoxin_domain"/>
</dbReference>
<keyword evidence="2" id="KW-0201">Cytochrome c-type biogenesis</keyword>
<evidence type="ECO:0000259" key="5">
    <source>
        <dbReference type="PROSITE" id="PS51352"/>
    </source>
</evidence>
<evidence type="ECO:0000256" key="4">
    <source>
        <dbReference type="ARBA" id="ARBA00023284"/>
    </source>
</evidence>
<dbReference type="GO" id="GO:0004601">
    <property type="term" value="F:peroxidase activity"/>
    <property type="evidence" value="ECO:0007669"/>
    <property type="project" value="UniProtKB-KW"/>
</dbReference>
<evidence type="ECO:0000256" key="2">
    <source>
        <dbReference type="ARBA" id="ARBA00022748"/>
    </source>
</evidence>
<protein>
    <submittedName>
        <fullName evidence="6">Glutathione peroxidase</fullName>
    </submittedName>
</protein>
<dbReference type="PANTHER" id="PTHR42852:SF6">
    <property type="entry name" value="THIOL:DISULFIDE INTERCHANGE PROTEIN DSBE"/>
    <property type="match status" value="1"/>
</dbReference>
<comment type="caution">
    <text evidence="6">The sequence shown here is derived from an EMBL/GenBank/DDBJ whole genome shotgun (WGS) entry which is preliminary data.</text>
</comment>
<keyword evidence="4" id="KW-0676">Redox-active center</keyword>
<gene>
    <name evidence="6" type="ORF">LEP1GSC043_0224</name>
</gene>
<evidence type="ECO:0000256" key="3">
    <source>
        <dbReference type="ARBA" id="ARBA00023157"/>
    </source>
</evidence>
<dbReference type="AlphaFoldDB" id="N1UEA4"/>
<keyword evidence="3" id="KW-1015">Disulfide bond</keyword>
<dbReference type="InterPro" id="IPR050553">
    <property type="entry name" value="Thioredoxin_ResA/DsbE_sf"/>
</dbReference>
<comment type="subcellular location">
    <subcellularLocation>
        <location evidence="1">Cell envelope</location>
    </subcellularLocation>
</comment>
<dbReference type="Pfam" id="PF00578">
    <property type="entry name" value="AhpC-TSA"/>
    <property type="match status" value="1"/>
</dbReference>
<dbReference type="Gene3D" id="3.40.30.10">
    <property type="entry name" value="Glutaredoxin"/>
    <property type="match status" value="1"/>
</dbReference>
<reference evidence="6 7" key="1">
    <citation type="submission" date="2013-02" db="EMBL/GenBank/DDBJ databases">
        <authorList>
            <person name="Harkins D.M."/>
            <person name="Durkin A.S."/>
            <person name="Brinkac L.M."/>
            <person name="Haft D.H."/>
            <person name="Selengut J.D."/>
            <person name="Sanka R."/>
            <person name="DePew J."/>
            <person name="Purushe J."/>
            <person name="Haake D.A."/>
            <person name="Matsunaga J."/>
            <person name="Vinetz J.M."/>
            <person name="Sutton G.G."/>
            <person name="Nierman W.C."/>
            <person name="Fouts D.E."/>
        </authorList>
    </citation>
    <scope>NUCLEOTIDE SEQUENCE [LARGE SCALE GENOMIC DNA]</scope>
    <source>
        <strain evidence="6 7">Ecochallenge</strain>
    </source>
</reference>
<organism evidence="6 7">
    <name type="scientific">Leptospira weilii str. Ecochallenge</name>
    <dbReference type="NCBI Taxonomy" id="1049986"/>
    <lineage>
        <taxon>Bacteria</taxon>
        <taxon>Pseudomonadati</taxon>
        <taxon>Spirochaetota</taxon>
        <taxon>Spirochaetia</taxon>
        <taxon>Leptospirales</taxon>
        <taxon>Leptospiraceae</taxon>
        <taxon>Leptospira</taxon>
    </lineage>
</organism>
<sequence>MCWKDFFLLLESGFFNRMGIMRSFRPILLFIFFLGFACNFTKEESILYQLSLYDLDGHPSSLKEYKGKVLLLDVWASWCEPCKGAVPVLEKLSKDLQGKNGVLLGINTEPELSKEEHLKAAKEFGMTYPFFVDRDFTFINQYKVEGQPALIVFSPSGTLLKIQYGIREKDYPKLRANFSNWFSAP</sequence>
<dbReference type="InterPro" id="IPR000866">
    <property type="entry name" value="AhpC/TSA"/>
</dbReference>
<feature type="domain" description="Thioredoxin" evidence="5">
    <location>
        <begin position="41"/>
        <end position="185"/>
    </location>
</feature>
<evidence type="ECO:0000313" key="6">
    <source>
        <dbReference type="EMBL" id="EMY16481.1"/>
    </source>
</evidence>
<proteinExistence type="predicted"/>
<keyword evidence="6" id="KW-0560">Oxidoreductase</keyword>
<dbReference type="PROSITE" id="PS51352">
    <property type="entry name" value="THIOREDOXIN_2"/>
    <property type="match status" value="1"/>
</dbReference>
<evidence type="ECO:0000313" key="7">
    <source>
        <dbReference type="Proteomes" id="UP000012249"/>
    </source>
</evidence>
<dbReference type="Proteomes" id="UP000012249">
    <property type="component" value="Unassembled WGS sequence"/>
</dbReference>
<dbReference type="EMBL" id="AHMI02000012">
    <property type="protein sequence ID" value="EMY16481.1"/>
    <property type="molecule type" value="Genomic_DNA"/>
</dbReference>
<evidence type="ECO:0000256" key="1">
    <source>
        <dbReference type="ARBA" id="ARBA00004196"/>
    </source>
</evidence>
<keyword evidence="6" id="KW-0575">Peroxidase</keyword>
<dbReference type="GO" id="GO:0017004">
    <property type="term" value="P:cytochrome complex assembly"/>
    <property type="evidence" value="ECO:0007669"/>
    <property type="project" value="UniProtKB-KW"/>
</dbReference>
<accession>N1UEA4</accession>
<dbReference type="GO" id="GO:0030313">
    <property type="term" value="C:cell envelope"/>
    <property type="evidence" value="ECO:0007669"/>
    <property type="project" value="UniProtKB-SubCell"/>
</dbReference>
<dbReference type="InterPro" id="IPR036249">
    <property type="entry name" value="Thioredoxin-like_sf"/>
</dbReference>
<dbReference type="SUPFAM" id="SSF52833">
    <property type="entry name" value="Thioredoxin-like"/>
    <property type="match status" value="1"/>
</dbReference>
<dbReference type="PANTHER" id="PTHR42852">
    <property type="entry name" value="THIOL:DISULFIDE INTERCHANGE PROTEIN DSBE"/>
    <property type="match status" value="1"/>
</dbReference>
<dbReference type="CDD" id="cd02966">
    <property type="entry name" value="TlpA_like_family"/>
    <property type="match status" value="1"/>
</dbReference>
<name>N1UEA4_9LEPT</name>